<dbReference type="AlphaFoldDB" id="A0A0P7WSG5"/>
<reference evidence="2 5" key="2">
    <citation type="submission" date="2016-01" db="EMBL/GenBank/DDBJ databases">
        <authorList>
            <person name="Varghese N."/>
        </authorList>
    </citation>
    <scope>NUCLEOTIDE SEQUENCE [LARGE SCALE GENOMIC DNA]</scope>
    <source>
        <strain evidence="2 5">HL-91</strain>
    </source>
</reference>
<dbReference type="STRING" id="1666912.Ga0058931_0089"/>
<keyword evidence="3" id="KW-0808">Transferase</keyword>
<gene>
    <name evidence="2" type="ORF">Ga0058931_0089</name>
    <name evidence="3" type="ORF">HLUCCA05_14565</name>
</gene>
<keyword evidence="5" id="KW-1185">Reference proteome</keyword>
<dbReference type="Proteomes" id="UP000050413">
    <property type="component" value="Unassembled WGS sequence"/>
</dbReference>
<dbReference type="Pfam" id="PF18912">
    <property type="entry name" value="DZR_2"/>
    <property type="match status" value="1"/>
</dbReference>
<dbReference type="Proteomes" id="UP000182045">
    <property type="component" value="Unassembled WGS sequence"/>
</dbReference>
<dbReference type="SUPFAM" id="SSF53271">
    <property type="entry name" value="PRTase-like"/>
    <property type="match status" value="1"/>
</dbReference>
<evidence type="ECO:0000313" key="3">
    <source>
        <dbReference type="EMBL" id="KPP90168.1"/>
    </source>
</evidence>
<dbReference type="Gene3D" id="3.40.50.2020">
    <property type="match status" value="1"/>
</dbReference>
<dbReference type="InterPro" id="IPR029057">
    <property type="entry name" value="PRTase-like"/>
</dbReference>
<dbReference type="PANTHER" id="PTHR47505">
    <property type="entry name" value="DNA UTILIZATION PROTEIN YHGH"/>
    <property type="match status" value="1"/>
</dbReference>
<dbReference type="EMBL" id="LJSG01000019">
    <property type="protein sequence ID" value="KPP90168.1"/>
    <property type="molecule type" value="Genomic_DNA"/>
</dbReference>
<dbReference type="PATRIC" id="fig|1666912.4.peg.1120"/>
<reference evidence="3 4" key="1">
    <citation type="submission" date="2015-09" db="EMBL/GenBank/DDBJ databases">
        <title>Identification and resolution of microdiversity through metagenomic sequencing of parallel consortia.</title>
        <authorList>
            <person name="Nelson W.C."/>
            <person name="Romine M.F."/>
            <person name="Lindemann S.R."/>
        </authorList>
    </citation>
    <scope>NUCLEOTIDE SEQUENCE [LARGE SCALE GENOMIC DNA]</scope>
    <source>
        <strain evidence="3">HL-91</strain>
    </source>
</reference>
<keyword evidence="3" id="KW-0328">Glycosyltransferase</keyword>
<dbReference type="GO" id="GO:0016757">
    <property type="term" value="F:glycosyltransferase activity"/>
    <property type="evidence" value="ECO:0007669"/>
    <property type="project" value="UniProtKB-KW"/>
</dbReference>
<proteinExistence type="predicted"/>
<evidence type="ECO:0000259" key="1">
    <source>
        <dbReference type="Pfam" id="PF18912"/>
    </source>
</evidence>
<feature type="domain" description="Double zinc ribbon" evidence="1">
    <location>
        <begin position="19"/>
        <end position="79"/>
    </location>
</feature>
<organism evidence="3 4">
    <name type="scientific">Roseibaca calidilacus</name>
    <dbReference type="NCBI Taxonomy" id="1666912"/>
    <lineage>
        <taxon>Bacteria</taxon>
        <taxon>Pseudomonadati</taxon>
        <taxon>Pseudomonadota</taxon>
        <taxon>Alphaproteobacteria</taxon>
        <taxon>Rhodobacterales</taxon>
        <taxon>Paracoccaceae</taxon>
        <taxon>Roseinatronobacter</taxon>
    </lineage>
</organism>
<dbReference type="InterPro" id="IPR051910">
    <property type="entry name" value="ComF/GntX_DNA_util-trans"/>
</dbReference>
<comment type="caution">
    <text evidence="3">The sequence shown here is derived from an EMBL/GenBank/DDBJ whole genome shotgun (WGS) entry which is preliminary data.</text>
</comment>
<evidence type="ECO:0000313" key="4">
    <source>
        <dbReference type="Proteomes" id="UP000050413"/>
    </source>
</evidence>
<protein>
    <submittedName>
        <fullName evidence="2">Predicted amidophosphoribosyltransferases</fullName>
    </submittedName>
    <submittedName>
        <fullName evidence="3">Putative amidophosphoribosyltransferase</fullName>
    </submittedName>
</protein>
<evidence type="ECO:0000313" key="2">
    <source>
        <dbReference type="EMBL" id="CUX79410.1"/>
    </source>
</evidence>
<name>A0A0P7WSG5_9RHOB</name>
<evidence type="ECO:0000313" key="5">
    <source>
        <dbReference type="Proteomes" id="UP000182045"/>
    </source>
</evidence>
<dbReference type="PANTHER" id="PTHR47505:SF1">
    <property type="entry name" value="DNA UTILIZATION PROTEIN YHGH"/>
    <property type="match status" value="1"/>
</dbReference>
<dbReference type="EMBL" id="FBYC01000001">
    <property type="protein sequence ID" value="CUX79410.1"/>
    <property type="molecule type" value="Genomic_DNA"/>
</dbReference>
<sequence>MGKMQNATGQALHQAGRAALRVLYPPQCVTCEMLVAEEGMLCPACWREMPFIDGLCCDACGLPLPGTDPGTPVHCDECLTLARPWEQGRAALLYGDKARKLLLGLKYYDRLDHVPAAARWMARAARPLLRPGMLVAPIPLHWTRFLKRRYNQAAELSRALARMHGLEHCPDLLRRTRATGTQDGRGRLGRFSNMQDAFAPHPRQGPRLGGRDILLVDDVMTAGATFAAAAECCLAHGAASVRVVALARVARAE</sequence>
<dbReference type="InterPro" id="IPR044005">
    <property type="entry name" value="DZR_2"/>
</dbReference>
<accession>A0A0P7WSG5</accession>